<proteinExistence type="inferred from homology"/>
<feature type="domain" description="Histone deacetylase" evidence="14">
    <location>
        <begin position="69"/>
        <end position="308"/>
    </location>
</feature>
<dbReference type="InterPro" id="IPR037138">
    <property type="entry name" value="His_deacetylse_dom_sf"/>
</dbReference>
<evidence type="ECO:0000259" key="14">
    <source>
        <dbReference type="Pfam" id="PF00850"/>
    </source>
</evidence>
<dbReference type="GO" id="GO:0000118">
    <property type="term" value="C:histone deacetylase complex"/>
    <property type="evidence" value="ECO:0007669"/>
    <property type="project" value="TreeGrafter"/>
</dbReference>
<dbReference type="FunFam" id="3.40.800.20:FF:000009">
    <property type="entry name" value="Histone deacetylase 11"/>
    <property type="match status" value="1"/>
</dbReference>
<evidence type="ECO:0000313" key="16">
    <source>
        <dbReference type="Proteomes" id="UP000092461"/>
    </source>
</evidence>
<evidence type="ECO:0000256" key="6">
    <source>
        <dbReference type="ARBA" id="ARBA00022853"/>
    </source>
</evidence>
<protein>
    <recommendedName>
        <fullName evidence="13">Histone deacetylase 11</fullName>
        <ecNumber evidence="3">3.5.1.98</ecNumber>
    </recommendedName>
</protein>
<dbReference type="SUPFAM" id="SSF52768">
    <property type="entry name" value="Arginase/deacetylase"/>
    <property type="match status" value="1"/>
</dbReference>
<organism evidence="15 16">
    <name type="scientific">Lutzomyia longipalpis</name>
    <name type="common">Sand fly</name>
    <dbReference type="NCBI Taxonomy" id="7200"/>
    <lineage>
        <taxon>Eukaryota</taxon>
        <taxon>Metazoa</taxon>
        <taxon>Ecdysozoa</taxon>
        <taxon>Arthropoda</taxon>
        <taxon>Hexapoda</taxon>
        <taxon>Insecta</taxon>
        <taxon>Pterygota</taxon>
        <taxon>Neoptera</taxon>
        <taxon>Endopterygota</taxon>
        <taxon>Diptera</taxon>
        <taxon>Nematocera</taxon>
        <taxon>Psychodoidea</taxon>
        <taxon>Psychodidae</taxon>
        <taxon>Lutzomyia</taxon>
        <taxon>Lutzomyia</taxon>
    </lineage>
</organism>
<comment type="subcellular location">
    <subcellularLocation>
        <location evidence="1">Nucleus</location>
    </subcellularLocation>
</comment>
<dbReference type="PRINTS" id="PR01270">
    <property type="entry name" value="HDASUPER"/>
</dbReference>
<evidence type="ECO:0000256" key="9">
    <source>
        <dbReference type="ARBA" id="ARBA00023242"/>
    </source>
</evidence>
<keyword evidence="5" id="KW-0378">Hydrolase</keyword>
<evidence type="ECO:0000256" key="1">
    <source>
        <dbReference type="ARBA" id="ARBA00004123"/>
    </source>
</evidence>
<dbReference type="GO" id="GO:0141221">
    <property type="term" value="F:histone deacetylase activity, hydrolytic mechanism"/>
    <property type="evidence" value="ECO:0007669"/>
    <property type="project" value="UniProtKB-EC"/>
</dbReference>
<evidence type="ECO:0000256" key="13">
    <source>
        <dbReference type="ARBA" id="ARBA00072450"/>
    </source>
</evidence>
<reference evidence="15" key="1">
    <citation type="submission" date="2020-05" db="UniProtKB">
        <authorList>
            <consortium name="EnsemblMetazoa"/>
        </authorList>
    </citation>
    <scope>IDENTIFICATION</scope>
    <source>
        <strain evidence="15">Jacobina</strain>
    </source>
</reference>
<comment type="catalytic activity">
    <reaction evidence="10">
        <text>N(6)-acetyl-L-lysyl-[histone] + H2O = L-lysyl-[histone] + acetate</text>
        <dbReference type="Rhea" id="RHEA:58196"/>
        <dbReference type="Rhea" id="RHEA-COMP:9845"/>
        <dbReference type="Rhea" id="RHEA-COMP:11338"/>
        <dbReference type="ChEBI" id="CHEBI:15377"/>
        <dbReference type="ChEBI" id="CHEBI:29969"/>
        <dbReference type="ChEBI" id="CHEBI:30089"/>
        <dbReference type="ChEBI" id="CHEBI:61930"/>
        <dbReference type="EC" id="3.5.1.98"/>
    </reaction>
</comment>
<evidence type="ECO:0000256" key="12">
    <source>
        <dbReference type="ARBA" id="ARBA00065154"/>
    </source>
</evidence>
<dbReference type="Gene3D" id="3.40.800.20">
    <property type="entry name" value="Histone deacetylase domain"/>
    <property type="match status" value="1"/>
</dbReference>
<keyword evidence="16" id="KW-1185">Reference proteome</keyword>
<keyword evidence="8" id="KW-0804">Transcription</keyword>
<keyword evidence="6" id="KW-0156">Chromatin regulator</keyword>
<dbReference type="VEuPathDB" id="VectorBase:LLOJ001656"/>
<dbReference type="InterPro" id="IPR044150">
    <property type="entry name" value="HDAC_classIV"/>
</dbReference>
<keyword evidence="7" id="KW-0805">Transcription regulation</keyword>
<evidence type="ECO:0000256" key="7">
    <source>
        <dbReference type="ARBA" id="ARBA00023015"/>
    </source>
</evidence>
<dbReference type="EC" id="3.5.1.98" evidence="3"/>
<dbReference type="Pfam" id="PF00850">
    <property type="entry name" value="Hist_deacetyl"/>
    <property type="match status" value="1"/>
</dbReference>
<dbReference type="PANTHER" id="PTHR10625:SF23">
    <property type="entry name" value="HISTONE DEACETYLASE 11"/>
    <property type="match status" value="1"/>
</dbReference>
<dbReference type="InterPro" id="IPR023801">
    <property type="entry name" value="His_deacetylse_dom"/>
</dbReference>
<dbReference type="InterPro" id="IPR023696">
    <property type="entry name" value="Ureohydrolase_dom_sf"/>
</dbReference>
<dbReference type="CDD" id="cd09993">
    <property type="entry name" value="HDAC_classIV"/>
    <property type="match status" value="1"/>
</dbReference>
<evidence type="ECO:0000256" key="2">
    <source>
        <dbReference type="ARBA" id="ARBA00005947"/>
    </source>
</evidence>
<evidence type="ECO:0000256" key="11">
    <source>
        <dbReference type="ARBA" id="ARBA00059784"/>
    </source>
</evidence>
<dbReference type="EMBL" id="AJWK01005671">
    <property type="status" value="NOT_ANNOTATED_CDS"/>
    <property type="molecule type" value="Genomic_DNA"/>
</dbReference>
<accession>A0A1B0GHV1</accession>
<dbReference type="InterPro" id="IPR000286">
    <property type="entry name" value="HDACs"/>
</dbReference>
<dbReference type="VEuPathDB" id="VectorBase:LLONM1_007319"/>
<evidence type="ECO:0000256" key="5">
    <source>
        <dbReference type="ARBA" id="ARBA00022801"/>
    </source>
</evidence>
<evidence type="ECO:0000256" key="10">
    <source>
        <dbReference type="ARBA" id="ARBA00048287"/>
    </source>
</evidence>
<keyword evidence="4" id="KW-0678">Repressor</keyword>
<name>A0A1B0GHV1_LUTLO</name>
<comment type="similarity">
    <text evidence="2">Belongs to the histone deacetylase family.</text>
</comment>
<keyword evidence="9" id="KW-0539">Nucleus</keyword>
<dbReference type="Proteomes" id="UP000092461">
    <property type="component" value="Unassembled WGS sequence"/>
</dbReference>
<evidence type="ECO:0000256" key="3">
    <source>
        <dbReference type="ARBA" id="ARBA00012111"/>
    </source>
</evidence>
<evidence type="ECO:0000256" key="8">
    <source>
        <dbReference type="ARBA" id="ARBA00023163"/>
    </source>
</evidence>
<comment type="subunit">
    <text evidence="12">Interacts with HDAC6.</text>
</comment>
<evidence type="ECO:0000313" key="15">
    <source>
        <dbReference type="EnsemblMetazoa" id="LLOJ001656-PA"/>
    </source>
</evidence>
<evidence type="ECO:0000256" key="4">
    <source>
        <dbReference type="ARBA" id="ARBA00022491"/>
    </source>
</evidence>
<dbReference type="EnsemblMetazoa" id="LLOJ001656-RA">
    <property type="protein sequence ID" value="LLOJ001656-PA"/>
    <property type="gene ID" value="LLOJ001656"/>
</dbReference>
<sequence length="321" mass="35791">MCTTGQETDDEEEVTVEKWPIVFCREYNVRFCGIEKLVSTNTAAAKGDGIFRKLREGDIAAGTEGGAHKRYLRSLRWSVNVAKITEVPILLFLPIFCIERGYLRPMRYQTAGSLLAGDLALSHGWAINLGGGFHHCSSDRGGGFCAYADITLLIRHLLEHPRGIRRVMIVDLDAHQGNGHERDFMDDDRVFIMDMYNASIYPRDKEAKVAIRRKVELRPFTADREYLHKLRTNLDAALAEFPPEVIIYNAGTDILDGDPLGALAVSPNGVIQRDEEVFRRAIATKIPIVMLLSGGYLRSAASVIANSILNLSAQGLLPRRH</sequence>
<dbReference type="AlphaFoldDB" id="A0A1B0GHV1"/>
<comment type="function">
    <text evidence="11">Responsible for the deacetylation of lysine residues on the N-terminal part of the core histones (H2A, H2B, H3 and H4). Histone deacetylation gives a tag for epigenetic repression and plays an important role in transcriptional regulation, cell cycle progression and developmental events. Histone deacetylases act via the formation of large multiprotein complexes.</text>
</comment>
<dbReference type="GO" id="GO:0040029">
    <property type="term" value="P:epigenetic regulation of gene expression"/>
    <property type="evidence" value="ECO:0007669"/>
    <property type="project" value="TreeGrafter"/>
</dbReference>
<dbReference type="PANTHER" id="PTHR10625">
    <property type="entry name" value="HISTONE DEACETYLASE HDAC1-RELATED"/>
    <property type="match status" value="1"/>
</dbReference>